<organism evidence="1 2">
    <name type="scientific">Candidatus Ornithobacterium hominis</name>
    <dbReference type="NCBI Taxonomy" id="2497989"/>
    <lineage>
        <taxon>Bacteria</taxon>
        <taxon>Pseudomonadati</taxon>
        <taxon>Bacteroidota</taxon>
        <taxon>Flavobacteriia</taxon>
        <taxon>Flavobacteriales</taxon>
        <taxon>Weeksellaceae</taxon>
        <taxon>Ornithobacterium</taxon>
    </lineage>
</organism>
<dbReference type="GO" id="GO:0032259">
    <property type="term" value="P:methylation"/>
    <property type="evidence" value="ECO:0007669"/>
    <property type="project" value="UniProtKB-KW"/>
</dbReference>
<dbReference type="EMBL" id="UNSC01000001">
    <property type="protein sequence ID" value="SZD71264.1"/>
    <property type="molecule type" value="Genomic_DNA"/>
</dbReference>
<keyword evidence="2" id="KW-1185">Reference proteome</keyword>
<reference evidence="1 2" key="1">
    <citation type="submission" date="2018-09" db="EMBL/GenBank/DDBJ databases">
        <authorList>
            <consortium name="Pathogen Informatics"/>
        </authorList>
    </citation>
    <scope>NUCLEOTIDE SEQUENCE [LARGE SCALE GENOMIC DNA]</scope>
    <source>
        <strain evidence="1 2">OH-22767</strain>
    </source>
</reference>
<keyword evidence="1" id="KW-0808">Transferase</keyword>
<dbReference type="InterPro" id="IPR050210">
    <property type="entry name" value="tRNA_Adenine-N(6)_MTase"/>
</dbReference>
<evidence type="ECO:0000313" key="1">
    <source>
        <dbReference type="EMBL" id="SZD71264.1"/>
    </source>
</evidence>
<keyword evidence="1" id="KW-0489">Methyltransferase</keyword>
<dbReference type="InterPro" id="IPR002052">
    <property type="entry name" value="DNA_methylase_N6_adenine_CS"/>
</dbReference>
<dbReference type="Gene3D" id="3.40.50.150">
    <property type="entry name" value="Vaccinia Virus protein VP39"/>
    <property type="match status" value="1"/>
</dbReference>
<dbReference type="PROSITE" id="PS00092">
    <property type="entry name" value="N6_MTASE"/>
    <property type="match status" value="1"/>
</dbReference>
<dbReference type="InterPro" id="IPR029063">
    <property type="entry name" value="SAM-dependent_MTases_sf"/>
</dbReference>
<evidence type="ECO:0000313" key="2">
    <source>
        <dbReference type="Proteomes" id="UP000262142"/>
    </source>
</evidence>
<dbReference type="GO" id="GO:0003676">
    <property type="term" value="F:nucleic acid binding"/>
    <property type="evidence" value="ECO:0007669"/>
    <property type="project" value="InterPro"/>
</dbReference>
<accession>A0A383TUE1</accession>
<dbReference type="AlphaFoldDB" id="A0A383TUE1"/>
<dbReference type="GO" id="GO:0008168">
    <property type="term" value="F:methyltransferase activity"/>
    <property type="evidence" value="ECO:0007669"/>
    <property type="project" value="UniProtKB-KW"/>
</dbReference>
<protein>
    <submittedName>
        <fullName evidence="1">tRNA1(Val) (Adenine(37)-N6)-methyltransferase</fullName>
        <ecNumber evidence="1">2.1.1.223</ecNumber>
    </submittedName>
</protein>
<dbReference type="PANTHER" id="PTHR47739">
    <property type="entry name" value="TRNA1(VAL) (ADENINE(37)-N6)-METHYLTRANSFERASE"/>
    <property type="match status" value="1"/>
</dbReference>
<dbReference type="PANTHER" id="PTHR47739:SF1">
    <property type="entry name" value="TRNA1(VAL) (ADENINE(37)-N6)-METHYLTRANSFERASE"/>
    <property type="match status" value="1"/>
</dbReference>
<dbReference type="EC" id="2.1.1.223" evidence="1"/>
<dbReference type="SUPFAM" id="SSF53335">
    <property type="entry name" value="S-adenosyl-L-methionine-dependent methyltransferases"/>
    <property type="match status" value="1"/>
</dbReference>
<name>A0A383TUE1_9FLAO</name>
<proteinExistence type="predicted"/>
<sequence length="182" mass="21373">MQAQKFKKAEIHAAEIEIKAYNEAKFNFEVSPWGNRLTALNCNYLSHFFNCFYDLVLTNPPFYSNSFSSSSGKRNFARQEKFLPFEDLFEKTRKIISPRGNFQLIVPAVAEEKILNLAQKNNFHLNRICRVQGSPFSPIKRILFSFSKIPKKFSEELLIIEKERGLYTENYKALTQEFYLNF</sequence>
<gene>
    <name evidence="1" type="primary">yfiC</name>
    <name evidence="1" type="ORF">SAMEA104719789_00360</name>
</gene>
<dbReference type="Proteomes" id="UP000262142">
    <property type="component" value="Unassembled WGS sequence"/>
</dbReference>